<evidence type="ECO:0000313" key="9">
    <source>
        <dbReference type="EMBL" id="SFE49928.1"/>
    </source>
</evidence>
<dbReference type="PANTHER" id="PTHR30026:SF20">
    <property type="entry name" value="OUTER MEMBRANE PROTEIN TOLC"/>
    <property type="match status" value="1"/>
</dbReference>
<keyword evidence="5" id="KW-0812">Transmembrane</keyword>
<comment type="similarity">
    <text evidence="2">Belongs to the outer membrane factor (OMF) (TC 1.B.17) family.</text>
</comment>
<comment type="subcellular location">
    <subcellularLocation>
        <location evidence="1">Cell outer membrane</location>
    </subcellularLocation>
</comment>
<dbReference type="SUPFAM" id="SSF56954">
    <property type="entry name" value="Outer membrane efflux proteins (OEP)"/>
    <property type="match status" value="1"/>
</dbReference>
<feature type="signal peptide" evidence="8">
    <location>
        <begin position="1"/>
        <end position="26"/>
    </location>
</feature>
<keyword evidence="7" id="KW-0998">Cell outer membrane</keyword>
<evidence type="ECO:0000313" key="10">
    <source>
        <dbReference type="Proteomes" id="UP000199513"/>
    </source>
</evidence>
<dbReference type="STRING" id="1003.SAMN04488541_100297"/>
<dbReference type="PANTHER" id="PTHR30026">
    <property type="entry name" value="OUTER MEMBRANE PROTEIN TOLC"/>
    <property type="match status" value="1"/>
</dbReference>
<evidence type="ECO:0000256" key="8">
    <source>
        <dbReference type="SAM" id="SignalP"/>
    </source>
</evidence>
<dbReference type="AlphaFoldDB" id="A0A1I2B1Z2"/>
<dbReference type="GO" id="GO:0015562">
    <property type="term" value="F:efflux transmembrane transporter activity"/>
    <property type="evidence" value="ECO:0007669"/>
    <property type="project" value="InterPro"/>
</dbReference>
<feature type="chain" id="PRO_5011641127" evidence="8">
    <location>
        <begin position="27"/>
        <end position="491"/>
    </location>
</feature>
<proteinExistence type="inferred from homology"/>
<keyword evidence="10" id="KW-1185">Reference proteome</keyword>
<keyword evidence="3" id="KW-0813">Transport</keyword>
<keyword evidence="8" id="KW-0732">Signal</keyword>
<protein>
    <submittedName>
        <fullName evidence="9">Outer membrane protein TolC</fullName>
    </submittedName>
</protein>
<evidence type="ECO:0000256" key="3">
    <source>
        <dbReference type="ARBA" id="ARBA00022448"/>
    </source>
</evidence>
<dbReference type="RefSeq" id="WP_091538845.1">
    <property type="nucleotide sequence ID" value="NZ_FONY01000002.1"/>
</dbReference>
<dbReference type="Proteomes" id="UP000199513">
    <property type="component" value="Unassembled WGS sequence"/>
</dbReference>
<dbReference type="OrthoDB" id="940457at2"/>
<keyword evidence="6" id="KW-0472">Membrane</keyword>
<dbReference type="EMBL" id="FONY01000002">
    <property type="protein sequence ID" value="SFE49928.1"/>
    <property type="molecule type" value="Genomic_DNA"/>
</dbReference>
<dbReference type="GO" id="GO:0009279">
    <property type="term" value="C:cell outer membrane"/>
    <property type="evidence" value="ECO:0007669"/>
    <property type="project" value="UniProtKB-SubCell"/>
</dbReference>
<reference evidence="9 10" key="1">
    <citation type="submission" date="2016-10" db="EMBL/GenBank/DDBJ databases">
        <authorList>
            <person name="de Groot N.N."/>
        </authorList>
    </citation>
    <scope>NUCLEOTIDE SEQUENCE [LARGE SCALE GENOMIC DNA]</scope>
    <source>
        <strain>GEY</strain>
        <strain evidence="10">DSM 9560</strain>
    </source>
</reference>
<dbReference type="InterPro" id="IPR051906">
    <property type="entry name" value="TolC-like"/>
</dbReference>
<name>A0A1I2B1Z2_9BACT</name>
<gene>
    <name evidence="9" type="ORF">SAMN04488541_100297</name>
</gene>
<keyword evidence="4" id="KW-1134">Transmembrane beta strand</keyword>
<accession>A0A1I2B1Z2</accession>
<sequence>MRIKNLNLIKKLLLCLWIFASTQTQAQRQLTLKQVIDIAKGESPSALVAKNTKNNRYWQYRTFQSNYKPQLVLRGTLPNFNRAINPITLPDGQVAFINQSFAQNNLTLGLRQVISATGGAIWVNTGLQRLDILGDNRSTSFLATPAFISFEQPLFVFNELLWDKKIEPLRYEESQKKYSEDIEVLSVRATGLFFDLLLSQITMDLAKKNLANNDTIYRIAQGRYEMGRIAENELLQLELGVMNASQQLSQAQLDFQNNLLSLKNFLGNRANLGDFTLVAPEEIPTFEIDEQVALEQAKANRERYISFKRRILESERQVAQARGDNGIDINITGSIGFTNRAASFGEAYANVQNQQIFNIGLQIPILDWGRQKARIQTALANEEVTKSIVSQDVLAFEQEVLQKVRQFKILREQLQVSKRSDEVAQKSYDIAQNRYLIAKITINELINILKAKDDAKRQYLTSLRSFWSAYYELRQLTLYDFEKKETIYYQN</sequence>
<evidence type="ECO:0000256" key="1">
    <source>
        <dbReference type="ARBA" id="ARBA00004442"/>
    </source>
</evidence>
<dbReference type="Gene3D" id="1.20.1600.10">
    <property type="entry name" value="Outer membrane efflux proteins (OEP)"/>
    <property type="match status" value="1"/>
</dbReference>
<dbReference type="GO" id="GO:0015288">
    <property type="term" value="F:porin activity"/>
    <property type="evidence" value="ECO:0007669"/>
    <property type="project" value="TreeGrafter"/>
</dbReference>
<evidence type="ECO:0000256" key="6">
    <source>
        <dbReference type="ARBA" id="ARBA00023136"/>
    </source>
</evidence>
<evidence type="ECO:0000256" key="7">
    <source>
        <dbReference type="ARBA" id="ARBA00023237"/>
    </source>
</evidence>
<organism evidence="9 10">
    <name type="scientific">Thermoflexibacter ruber</name>
    <dbReference type="NCBI Taxonomy" id="1003"/>
    <lineage>
        <taxon>Bacteria</taxon>
        <taxon>Pseudomonadati</taxon>
        <taxon>Bacteroidota</taxon>
        <taxon>Cytophagia</taxon>
        <taxon>Cytophagales</taxon>
        <taxon>Thermoflexibacteraceae</taxon>
        <taxon>Thermoflexibacter</taxon>
    </lineage>
</organism>
<dbReference type="GO" id="GO:1990281">
    <property type="term" value="C:efflux pump complex"/>
    <property type="evidence" value="ECO:0007669"/>
    <property type="project" value="TreeGrafter"/>
</dbReference>
<evidence type="ECO:0000256" key="2">
    <source>
        <dbReference type="ARBA" id="ARBA00007613"/>
    </source>
</evidence>
<dbReference type="InterPro" id="IPR003423">
    <property type="entry name" value="OMP_efflux"/>
</dbReference>
<evidence type="ECO:0000256" key="5">
    <source>
        <dbReference type="ARBA" id="ARBA00022692"/>
    </source>
</evidence>
<dbReference type="Pfam" id="PF02321">
    <property type="entry name" value="OEP"/>
    <property type="match status" value="2"/>
</dbReference>
<evidence type="ECO:0000256" key="4">
    <source>
        <dbReference type="ARBA" id="ARBA00022452"/>
    </source>
</evidence>